<protein>
    <recommendedName>
        <fullName evidence="2">Tudor domain-containing protein</fullName>
    </recommendedName>
</protein>
<dbReference type="PROSITE" id="PS50304">
    <property type="entry name" value="TUDOR"/>
    <property type="match status" value="1"/>
</dbReference>
<reference evidence="3 4" key="1">
    <citation type="submission" date="2024-05" db="EMBL/GenBank/DDBJ databases">
        <authorList>
            <person name="Wallberg A."/>
        </authorList>
    </citation>
    <scope>NUCLEOTIDE SEQUENCE [LARGE SCALE GENOMIC DNA]</scope>
</reference>
<dbReference type="InterPro" id="IPR035437">
    <property type="entry name" value="SNase_OB-fold_sf"/>
</dbReference>
<dbReference type="Pfam" id="PF00567">
    <property type="entry name" value="TUDOR"/>
    <property type="match status" value="1"/>
</dbReference>
<evidence type="ECO:0000313" key="4">
    <source>
        <dbReference type="Proteomes" id="UP001497623"/>
    </source>
</evidence>
<evidence type="ECO:0000259" key="2">
    <source>
        <dbReference type="PROSITE" id="PS50304"/>
    </source>
</evidence>
<dbReference type="Gene3D" id="2.30.30.140">
    <property type="match status" value="1"/>
</dbReference>
<dbReference type="InterPro" id="IPR002999">
    <property type="entry name" value="Tudor"/>
</dbReference>
<dbReference type="GO" id="GO:0003723">
    <property type="term" value="F:RNA binding"/>
    <property type="evidence" value="ECO:0007669"/>
    <property type="project" value="UniProtKB-UniRule"/>
</dbReference>
<dbReference type="GO" id="GO:0010468">
    <property type="term" value="P:regulation of gene expression"/>
    <property type="evidence" value="ECO:0007669"/>
    <property type="project" value="UniProtKB-ARBA"/>
</dbReference>
<dbReference type="SMART" id="SM00333">
    <property type="entry name" value="TUDOR"/>
    <property type="match status" value="1"/>
</dbReference>
<dbReference type="EMBL" id="CAXKWB010004043">
    <property type="protein sequence ID" value="CAL4071791.1"/>
    <property type="molecule type" value="Genomic_DNA"/>
</dbReference>
<dbReference type="InterPro" id="IPR050621">
    <property type="entry name" value="Tudor_domain_containing"/>
</dbReference>
<dbReference type="Pfam" id="PF00013">
    <property type="entry name" value="KH_1"/>
    <property type="match status" value="1"/>
</dbReference>
<keyword evidence="4" id="KW-1185">Reference proteome</keyword>
<dbReference type="Gene3D" id="3.30.1370.10">
    <property type="entry name" value="K Homology domain, type 1"/>
    <property type="match status" value="1"/>
</dbReference>
<dbReference type="InterPro" id="IPR036612">
    <property type="entry name" value="KH_dom_type_1_sf"/>
</dbReference>
<comment type="caution">
    <text evidence="3">The sequence shown here is derived from an EMBL/GenBank/DDBJ whole genome shotgun (WGS) entry which is preliminary data.</text>
</comment>
<dbReference type="InterPro" id="IPR004088">
    <property type="entry name" value="KH_dom_type_1"/>
</dbReference>
<evidence type="ECO:0000313" key="3">
    <source>
        <dbReference type="EMBL" id="CAL4071791.1"/>
    </source>
</evidence>
<keyword evidence="1" id="KW-0694">RNA-binding</keyword>
<sequence>QTLVGRLIGRKGAFVNKIKACTDTTIVVCAHRNRRFKICSVEGTKQQVDAALKMIREQFPVNRYPDVTLEQVASKSQNFNNRNNNTKPQQQPILNSPAMQVSLTAGVVVEVQASTVVSGGELWMQQPLHPSFSSLNRLNTCINLNYADGSTTPQIPQPIQSGTVCVCQVDGQWLRCQVLGNSENEGENYVLLLDIGGVISVSDTSLRQIRFDYLTLPFQASQCLLSGIEPLDGK</sequence>
<proteinExistence type="predicted"/>
<feature type="non-terminal residue" evidence="3">
    <location>
        <position position="234"/>
    </location>
</feature>
<feature type="non-terminal residue" evidence="3">
    <location>
        <position position="1"/>
    </location>
</feature>
<dbReference type="PANTHER" id="PTHR22948:SF65">
    <property type="entry name" value="A-KINASE ANCHORING PROTEIN 1"/>
    <property type="match status" value="1"/>
</dbReference>
<organism evidence="3 4">
    <name type="scientific">Meganyctiphanes norvegica</name>
    <name type="common">Northern krill</name>
    <name type="synonym">Thysanopoda norvegica</name>
    <dbReference type="NCBI Taxonomy" id="48144"/>
    <lineage>
        <taxon>Eukaryota</taxon>
        <taxon>Metazoa</taxon>
        <taxon>Ecdysozoa</taxon>
        <taxon>Arthropoda</taxon>
        <taxon>Crustacea</taxon>
        <taxon>Multicrustacea</taxon>
        <taxon>Malacostraca</taxon>
        <taxon>Eumalacostraca</taxon>
        <taxon>Eucarida</taxon>
        <taxon>Euphausiacea</taxon>
        <taxon>Euphausiidae</taxon>
        <taxon>Meganyctiphanes</taxon>
    </lineage>
</organism>
<gene>
    <name evidence="3" type="ORF">MNOR_LOCUS8647</name>
</gene>
<dbReference type="SUPFAM" id="SSF54791">
    <property type="entry name" value="Eukaryotic type KH-domain (KH-domain type I)"/>
    <property type="match status" value="1"/>
</dbReference>
<evidence type="ECO:0000256" key="1">
    <source>
        <dbReference type="PROSITE-ProRule" id="PRU00117"/>
    </source>
</evidence>
<name>A0AAV2Q6A3_MEGNR</name>
<accession>A0AAV2Q6A3</accession>
<dbReference type="PANTHER" id="PTHR22948">
    <property type="entry name" value="TUDOR DOMAIN CONTAINING PROTEIN"/>
    <property type="match status" value="1"/>
</dbReference>
<dbReference type="GO" id="GO:0005737">
    <property type="term" value="C:cytoplasm"/>
    <property type="evidence" value="ECO:0007669"/>
    <property type="project" value="UniProtKB-ARBA"/>
</dbReference>
<dbReference type="SUPFAM" id="SSF63748">
    <property type="entry name" value="Tudor/PWWP/MBT"/>
    <property type="match status" value="1"/>
</dbReference>
<feature type="domain" description="Tudor" evidence="2">
    <location>
        <begin position="158"/>
        <end position="216"/>
    </location>
</feature>
<dbReference type="AlphaFoldDB" id="A0AAV2Q6A3"/>
<dbReference type="Proteomes" id="UP001497623">
    <property type="component" value="Unassembled WGS sequence"/>
</dbReference>
<dbReference type="Gene3D" id="2.40.50.90">
    <property type="match status" value="1"/>
</dbReference>
<dbReference type="PROSITE" id="PS50084">
    <property type="entry name" value="KH_TYPE_1"/>
    <property type="match status" value="1"/>
</dbReference>